<feature type="non-terminal residue" evidence="4">
    <location>
        <position position="1"/>
    </location>
</feature>
<evidence type="ECO:0000256" key="1">
    <source>
        <dbReference type="PIRSR" id="PIRSR639314-50"/>
    </source>
</evidence>
<keyword evidence="1" id="KW-1015">Disulfide bond</keyword>
<evidence type="ECO:0000313" key="4">
    <source>
        <dbReference type="EMBL" id="JAT46542.1"/>
    </source>
</evidence>
<dbReference type="PANTHER" id="PTHR33921">
    <property type="entry name" value="CALVIN CYCLE PROTEIN CP12-2, CHLOROPLASTIC"/>
    <property type="match status" value="1"/>
</dbReference>
<feature type="domain" description="CP12" evidence="3">
    <location>
        <begin position="88"/>
        <end position="156"/>
    </location>
</feature>
<dbReference type="GO" id="GO:0009507">
    <property type="term" value="C:chloroplast"/>
    <property type="evidence" value="ECO:0007669"/>
    <property type="project" value="TreeGrafter"/>
</dbReference>
<feature type="region of interest" description="Disordered" evidence="2">
    <location>
        <begin position="127"/>
        <end position="146"/>
    </location>
</feature>
<dbReference type="SMART" id="SM01093">
    <property type="entry name" value="CP12"/>
    <property type="match status" value="1"/>
</dbReference>
<accession>A0A1D1XVY5</accession>
<dbReference type="GO" id="GO:0080153">
    <property type="term" value="P:negative regulation of reductive pentose-phosphate cycle"/>
    <property type="evidence" value="ECO:0007669"/>
    <property type="project" value="TreeGrafter"/>
</dbReference>
<evidence type="ECO:0000259" key="3">
    <source>
        <dbReference type="SMART" id="SM01093"/>
    </source>
</evidence>
<organism evidence="4">
    <name type="scientific">Anthurium amnicola</name>
    <dbReference type="NCBI Taxonomy" id="1678845"/>
    <lineage>
        <taxon>Eukaryota</taxon>
        <taxon>Viridiplantae</taxon>
        <taxon>Streptophyta</taxon>
        <taxon>Embryophyta</taxon>
        <taxon>Tracheophyta</taxon>
        <taxon>Spermatophyta</taxon>
        <taxon>Magnoliopsida</taxon>
        <taxon>Liliopsida</taxon>
        <taxon>Araceae</taxon>
        <taxon>Pothoideae</taxon>
        <taxon>Potheae</taxon>
        <taxon>Anthurium</taxon>
    </lineage>
</organism>
<protein>
    <submittedName>
        <fullName evidence="4">Calvin cycle protein CP12</fullName>
    </submittedName>
</protein>
<proteinExistence type="predicted"/>
<feature type="region of interest" description="Disordered" evidence="2">
    <location>
        <begin position="45"/>
        <end position="69"/>
    </location>
</feature>
<name>A0A1D1XVY5_9ARAE</name>
<reference evidence="4" key="1">
    <citation type="submission" date="2015-07" db="EMBL/GenBank/DDBJ databases">
        <title>Transcriptome Assembly of Anthurium amnicola.</title>
        <authorList>
            <person name="Suzuki J."/>
        </authorList>
    </citation>
    <scope>NUCLEOTIDE SEQUENCE</scope>
</reference>
<feature type="compositionally biased region" description="Polar residues" evidence="2">
    <location>
        <begin position="1"/>
        <end position="15"/>
    </location>
</feature>
<feature type="disulfide bond" evidence="1">
    <location>
        <begin position="143"/>
        <end position="152"/>
    </location>
</feature>
<dbReference type="PANTHER" id="PTHR33921:SF15">
    <property type="entry name" value="CALVIN CYCLE PROTEIN CP12-2, CHLOROPLASTIC"/>
    <property type="match status" value="1"/>
</dbReference>
<feature type="compositionally biased region" description="Low complexity" evidence="2">
    <location>
        <begin position="45"/>
        <end position="56"/>
    </location>
</feature>
<feature type="region of interest" description="Disordered" evidence="2">
    <location>
        <begin position="1"/>
        <end position="25"/>
    </location>
</feature>
<dbReference type="EMBL" id="GDJX01021394">
    <property type="protein sequence ID" value="JAT46542.1"/>
    <property type="molecule type" value="Transcribed_RNA"/>
</dbReference>
<feature type="disulfide bond" evidence="1">
    <location>
        <begin position="103"/>
        <end position="112"/>
    </location>
</feature>
<feature type="compositionally biased region" description="Basic and acidic residues" evidence="2">
    <location>
        <begin position="128"/>
        <end position="137"/>
    </location>
</feature>
<dbReference type="AlphaFoldDB" id="A0A1D1XVY5"/>
<dbReference type="InterPro" id="IPR003823">
    <property type="entry name" value="CP12_dom"/>
</dbReference>
<gene>
    <name evidence="4" type="primary">cp12_1</name>
    <name evidence="4" type="ORF">g.137535</name>
</gene>
<dbReference type="InterPro" id="IPR039314">
    <property type="entry name" value="CP12-like"/>
</dbReference>
<dbReference type="Pfam" id="PF02672">
    <property type="entry name" value="CP12"/>
    <property type="match status" value="1"/>
</dbReference>
<sequence length="156" mass="16092">NEHLLSSTPASRSQNPPTPTPAAAAAPMATTLAGVHVSTVRVAPKAGAVKPAGASSRVSFPRRAGNLGGGRLELARTAATGPATPPSISEKVTESIKQAEELCAGDPESGECVAAWDEVEELSAAASHARDKLKNSDPLENYCMDNPEADECRTFD</sequence>
<evidence type="ECO:0000256" key="2">
    <source>
        <dbReference type="SAM" id="MobiDB-lite"/>
    </source>
</evidence>